<feature type="disulfide bond" evidence="2">
    <location>
        <begin position="194"/>
        <end position="243"/>
    </location>
</feature>
<feature type="disulfide bond" evidence="2">
    <location>
        <begin position="129"/>
        <end position="143"/>
    </location>
</feature>
<feature type="active site" description="Nucleophile" evidence="1">
    <location>
        <position position="38"/>
    </location>
</feature>
<dbReference type="PANTHER" id="PTHR37981">
    <property type="entry name" value="LIPASE 2"/>
    <property type="match status" value="1"/>
</dbReference>
<evidence type="ECO:0000256" key="2">
    <source>
        <dbReference type="PIRSR" id="PIRSR637460-2"/>
    </source>
</evidence>
<feature type="domain" description="SGNH hydrolase-type esterase" evidence="4">
    <location>
        <begin position="35"/>
        <end position="265"/>
    </location>
</feature>
<dbReference type="GO" id="GO:0019433">
    <property type="term" value="P:triglyceride catabolic process"/>
    <property type="evidence" value="ECO:0007669"/>
    <property type="project" value="TreeGrafter"/>
</dbReference>
<dbReference type="InterPro" id="IPR013830">
    <property type="entry name" value="SGNH_hydro"/>
</dbReference>
<dbReference type="AlphaFoldDB" id="A0A7Y9DV37"/>
<dbReference type="SUPFAM" id="SSF52266">
    <property type="entry name" value="SGNH hydrolase"/>
    <property type="match status" value="1"/>
</dbReference>
<reference evidence="5 6" key="1">
    <citation type="submission" date="2020-07" db="EMBL/GenBank/DDBJ databases">
        <title>Sequencing the genomes of 1000 actinobacteria strains.</title>
        <authorList>
            <person name="Klenk H.-P."/>
        </authorList>
    </citation>
    <scope>NUCLEOTIDE SEQUENCE [LARGE SCALE GENOMIC DNA]</scope>
    <source>
        <strain evidence="5 6">DSM 45772</strain>
    </source>
</reference>
<dbReference type="GO" id="GO:0004806">
    <property type="term" value="F:triacylglycerol lipase activity"/>
    <property type="evidence" value="ECO:0007669"/>
    <property type="project" value="TreeGrafter"/>
</dbReference>
<feature type="chain" id="PRO_5031419017" evidence="3">
    <location>
        <begin position="26"/>
        <end position="288"/>
    </location>
</feature>
<evidence type="ECO:0000256" key="1">
    <source>
        <dbReference type="PIRSR" id="PIRSR637460-1"/>
    </source>
</evidence>
<keyword evidence="2" id="KW-1015">Disulfide bond</keyword>
<keyword evidence="6" id="KW-1185">Reference proteome</keyword>
<gene>
    <name evidence="5" type="ORF">BJ983_002148</name>
</gene>
<name>A0A7Y9DV37_9PSEU</name>
<evidence type="ECO:0000256" key="3">
    <source>
        <dbReference type="SAM" id="SignalP"/>
    </source>
</evidence>
<keyword evidence="3" id="KW-0732">Signal</keyword>
<dbReference type="PANTHER" id="PTHR37981:SF1">
    <property type="entry name" value="SGNH HYDROLASE-TYPE ESTERASE DOMAIN-CONTAINING PROTEIN"/>
    <property type="match status" value="1"/>
</dbReference>
<dbReference type="Gene3D" id="3.40.50.1110">
    <property type="entry name" value="SGNH hydrolase"/>
    <property type="match status" value="1"/>
</dbReference>
<organism evidence="5 6">
    <name type="scientific">Actinomycetospora corticicola</name>
    <dbReference type="NCBI Taxonomy" id="663602"/>
    <lineage>
        <taxon>Bacteria</taxon>
        <taxon>Bacillati</taxon>
        <taxon>Actinomycetota</taxon>
        <taxon>Actinomycetes</taxon>
        <taxon>Pseudonocardiales</taxon>
        <taxon>Pseudonocardiaceae</taxon>
        <taxon>Actinomycetospora</taxon>
    </lineage>
</organism>
<sequence length="288" mass="29767">MGARRAVVAALAVIGLFLGGTAAWADEAPLRYVNLGDSYSSGAGIQPAVATAPPQCSQSQLNWAHDIARVKRYQLVDVSCSGADTSDFRASQSPGVAPQLNALTADTKLVTLTIGGNDNSVFTSSIQKCATAAATTAGQGNPCQRAYGDSFVDTINSSNYPNIVKALKDVRAKAPNARVAISGYLTILPATQGCYPIMPIAAGDVPYLNGIQAALNNAVKRAAQQTGATYLDVTAISQGHDACQSPFKRWVEPIVPINAAPVHPNFVGEGVMAKNALDVLGLGIGIGL</sequence>
<accession>A0A7Y9DV37</accession>
<proteinExistence type="predicted"/>
<evidence type="ECO:0000313" key="6">
    <source>
        <dbReference type="Proteomes" id="UP000535890"/>
    </source>
</evidence>
<feature type="active site" evidence="1">
    <location>
        <position position="263"/>
    </location>
</feature>
<dbReference type="RefSeq" id="WP_179793783.1">
    <property type="nucleotide sequence ID" value="NZ_BAABHP010000007.1"/>
</dbReference>
<dbReference type="CDD" id="cd01823">
    <property type="entry name" value="SEST_like"/>
    <property type="match status" value="1"/>
</dbReference>
<dbReference type="Pfam" id="PF13472">
    <property type="entry name" value="Lipase_GDSL_2"/>
    <property type="match status" value="1"/>
</dbReference>
<comment type="caution">
    <text evidence="5">The sequence shown here is derived from an EMBL/GenBank/DDBJ whole genome shotgun (WGS) entry which is preliminary data.</text>
</comment>
<feature type="signal peptide" evidence="3">
    <location>
        <begin position="1"/>
        <end position="25"/>
    </location>
</feature>
<dbReference type="Proteomes" id="UP000535890">
    <property type="component" value="Unassembled WGS sequence"/>
</dbReference>
<evidence type="ECO:0000259" key="4">
    <source>
        <dbReference type="Pfam" id="PF13472"/>
    </source>
</evidence>
<feature type="disulfide bond" evidence="2">
    <location>
        <begin position="56"/>
        <end position="80"/>
    </location>
</feature>
<protein>
    <submittedName>
        <fullName evidence="5">Lysophospholipase L1-like esterase</fullName>
    </submittedName>
</protein>
<dbReference type="InterPro" id="IPR036514">
    <property type="entry name" value="SGNH_hydro_sf"/>
</dbReference>
<dbReference type="EMBL" id="JACCBN010000001">
    <property type="protein sequence ID" value="NYD36046.1"/>
    <property type="molecule type" value="Genomic_DNA"/>
</dbReference>
<evidence type="ECO:0000313" key="5">
    <source>
        <dbReference type="EMBL" id="NYD36046.1"/>
    </source>
</evidence>
<dbReference type="InterPro" id="IPR037460">
    <property type="entry name" value="SEST-like"/>
</dbReference>